<dbReference type="InterPro" id="IPR027450">
    <property type="entry name" value="AlkB-like"/>
</dbReference>
<dbReference type="InterPro" id="IPR037151">
    <property type="entry name" value="AlkB-like_sf"/>
</dbReference>
<dbReference type="OMA" id="CPFGEEF"/>
<accession>A0A0N0VHM2</accession>
<dbReference type="EMBL" id="LGTL01000001">
    <property type="protein sequence ID" value="KPA86034.1"/>
    <property type="molecule type" value="Genomic_DNA"/>
</dbReference>
<dbReference type="GeneID" id="26900605"/>
<dbReference type="GO" id="GO:0006974">
    <property type="term" value="P:DNA damage response"/>
    <property type="evidence" value="ECO:0007669"/>
    <property type="project" value="InterPro"/>
</dbReference>
<protein>
    <recommendedName>
        <fullName evidence="1">Fe2OG dioxygenase domain-containing protein</fullName>
    </recommendedName>
</protein>
<evidence type="ECO:0000313" key="2">
    <source>
        <dbReference type="EMBL" id="KPA86034.1"/>
    </source>
</evidence>
<dbReference type="InterPro" id="IPR032870">
    <property type="entry name" value="ALKBH7-like"/>
</dbReference>
<dbReference type="GO" id="GO:0006631">
    <property type="term" value="P:fatty acid metabolic process"/>
    <property type="evidence" value="ECO:0007669"/>
    <property type="project" value="TreeGrafter"/>
</dbReference>
<dbReference type="OrthoDB" id="412814at2759"/>
<dbReference type="InterPro" id="IPR005123">
    <property type="entry name" value="Oxoglu/Fe-dep_dioxygenase_dom"/>
</dbReference>
<keyword evidence="3" id="KW-1185">Reference proteome</keyword>
<dbReference type="Proteomes" id="UP000037923">
    <property type="component" value="Unassembled WGS sequence"/>
</dbReference>
<dbReference type="Gene3D" id="2.60.120.590">
    <property type="entry name" value="Alpha-ketoglutarate-dependent dioxygenase AlkB-like"/>
    <property type="match status" value="1"/>
</dbReference>
<comment type="caution">
    <text evidence="2">The sequence shown here is derived from an EMBL/GenBank/DDBJ whole genome shotgun (WGS) entry which is preliminary data.</text>
</comment>
<dbReference type="Pfam" id="PF13532">
    <property type="entry name" value="2OG-FeII_Oxy_2"/>
    <property type="match status" value="1"/>
</dbReference>
<dbReference type="VEuPathDB" id="TriTrypDB:LpyrH10_01_3070"/>
<evidence type="ECO:0000313" key="3">
    <source>
        <dbReference type="Proteomes" id="UP000037923"/>
    </source>
</evidence>
<dbReference type="PANTHER" id="PTHR21052">
    <property type="entry name" value="SPERMATOGENESIS ASSOCIATED 11-RELATED"/>
    <property type="match status" value="1"/>
</dbReference>
<feature type="domain" description="Fe2OG dioxygenase" evidence="1">
    <location>
        <begin position="101"/>
        <end position="193"/>
    </location>
</feature>
<reference evidence="2 3" key="1">
    <citation type="submission" date="2015-07" db="EMBL/GenBank/DDBJ databases">
        <title>High-quality genome of monoxenous trypanosomatid Leptomonas pyrrhocoris.</title>
        <authorList>
            <person name="Flegontov P."/>
            <person name="Butenko A."/>
            <person name="Firsov S."/>
            <person name="Vlcek C."/>
            <person name="Logacheva M.D."/>
            <person name="Field M."/>
            <person name="Filatov D."/>
            <person name="Flegontova O."/>
            <person name="Gerasimov E."/>
            <person name="Jackson A.P."/>
            <person name="Kelly S."/>
            <person name="Opperdoes F."/>
            <person name="O'Reilly A."/>
            <person name="Votypka J."/>
            <person name="Yurchenko V."/>
            <person name="Lukes J."/>
        </authorList>
    </citation>
    <scope>NUCLEOTIDE SEQUENCE [LARGE SCALE GENOMIC DNA]</scope>
    <source>
        <strain evidence="2">H10</strain>
    </source>
</reference>
<dbReference type="RefSeq" id="XP_015664473.1">
    <property type="nucleotide sequence ID" value="XM_015796465.1"/>
</dbReference>
<organism evidence="2 3">
    <name type="scientific">Leptomonas pyrrhocoris</name>
    <name type="common">Firebug parasite</name>
    <dbReference type="NCBI Taxonomy" id="157538"/>
    <lineage>
        <taxon>Eukaryota</taxon>
        <taxon>Discoba</taxon>
        <taxon>Euglenozoa</taxon>
        <taxon>Kinetoplastea</taxon>
        <taxon>Metakinetoplastina</taxon>
        <taxon>Trypanosomatida</taxon>
        <taxon>Trypanosomatidae</taxon>
        <taxon>Leishmaniinae</taxon>
        <taxon>Leptomonas</taxon>
    </lineage>
</organism>
<dbReference type="SUPFAM" id="SSF51197">
    <property type="entry name" value="Clavaminate synthase-like"/>
    <property type="match status" value="1"/>
</dbReference>
<proteinExistence type="predicted"/>
<dbReference type="PANTHER" id="PTHR21052:SF1">
    <property type="entry name" value="FE2OG DIOXYGENASE DOMAIN-CONTAINING PROTEIN"/>
    <property type="match status" value="1"/>
</dbReference>
<evidence type="ECO:0000259" key="1">
    <source>
        <dbReference type="PROSITE" id="PS51471"/>
    </source>
</evidence>
<sequence>MSLTSKFIGGMKHLLKGGSVKYLAAGEPYCPFGEEFGLTVIPEYLLEDDLMKLRRGYVDVYTRNSDHIVLNDGRFQLPPLPPSSFLPLVERLEQDDIVPKGWLNNQTANLYEPGDFIRAHIDNLFVYDDIFAICSLGSNALLRLVHVQNGEELDVMVPDRSVYIMSGPARYVYFHMVLPVEAQRFSLVLRRSIIDSDGGFRPITTPIGDIMPYKATRILNALYSRQVGGVRVTVDDDFLEHADIGAFDTSRWVKRLHPLRDWSLLRQLDEDEARIEELREKRFIDVDFSWRYKELREYYKAMEESLLAPHATPATPATPHVDTKG</sequence>
<gene>
    <name evidence="2" type="ORF">ABB37_00307</name>
</gene>
<dbReference type="PROSITE" id="PS51471">
    <property type="entry name" value="FE2OG_OXY"/>
    <property type="match status" value="1"/>
</dbReference>
<dbReference type="AlphaFoldDB" id="A0A0N0VHM2"/>
<dbReference type="GO" id="GO:0005759">
    <property type="term" value="C:mitochondrial matrix"/>
    <property type="evidence" value="ECO:0007669"/>
    <property type="project" value="TreeGrafter"/>
</dbReference>
<name>A0A0N0VHM2_LEPPY</name>